<name>A0A2K4ZH33_9FIRM</name>
<dbReference type="GO" id="GO:0018169">
    <property type="term" value="F:ribosomal S6-glutamic acid ligase activity"/>
    <property type="evidence" value="ECO:0007669"/>
    <property type="project" value="TreeGrafter"/>
</dbReference>
<dbReference type="InterPro" id="IPR047778">
    <property type="entry name" value="STM4014-like"/>
</dbReference>
<dbReference type="PANTHER" id="PTHR21621:SF0">
    <property type="entry name" value="BETA-CITRYLGLUTAMATE SYNTHASE B-RELATED"/>
    <property type="match status" value="1"/>
</dbReference>
<organism evidence="1 2">
    <name type="scientific">Acetatifactor muris</name>
    <dbReference type="NCBI Taxonomy" id="879566"/>
    <lineage>
        <taxon>Bacteria</taxon>
        <taxon>Bacillati</taxon>
        <taxon>Bacillota</taxon>
        <taxon>Clostridia</taxon>
        <taxon>Lachnospirales</taxon>
        <taxon>Lachnospiraceae</taxon>
        <taxon>Acetatifactor</taxon>
    </lineage>
</organism>
<evidence type="ECO:0008006" key="3">
    <source>
        <dbReference type="Google" id="ProtNLM"/>
    </source>
</evidence>
<dbReference type="GO" id="GO:0005737">
    <property type="term" value="C:cytoplasm"/>
    <property type="evidence" value="ECO:0007669"/>
    <property type="project" value="TreeGrafter"/>
</dbReference>
<dbReference type="GO" id="GO:0009432">
    <property type="term" value="P:SOS response"/>
    <property type="evidence" value="ECO:0007669"/>
    <property type="project" value="TreeGrafter"/>
</dbReference>
<dbReference type="EMBL" id="OFSM01000012">
    <property type="protein sequence ID" value="SOY29793.1"/>
    <property type="molecule type" value="Genomic_DNA"/>
</dbReference>
<dbReference type="AlphaFoldDB" id="A0A2K4ZH33"/>
<dbReference type="SUPFAM" id="SSF56059">
    <property type="entry name" value="Glutathione synthetase ATP-binding domain-like"/>
    <property type="match status" value="1"/>
</dbReference>
<evidence type="ECO:0000313" key="2">
    <source>
        <dbReference type="Proteomes" id="UP000236311"/>
    </source>
</evidence>
<sequence length="370" mass="41944">MGREGVVQCHADRMSRILLIGADGGKRRHYFQKAAASRGIPVDFLDWKEIWSLCPEAEDVNAGGERGLLSKHRDSLLFQQENLRQYAVKIDAPEWESCQLSELGRLTDQYVEWLRRLSRLQAGNFLNQPSGIAEVLDKRKCKERLVRNGVSVTQMYEERFSRGEELLAFMKEHRLGQVFVKPVRGAGAAGVAALRFSPGNGKLALYTCAALEQGVLFNTKRMYRLEGKKAVDLLDSLLKLDCIVERWYGKAVFQGYCYDLRVIVQGGRIDYILPRLSKGPITNLHLNNHAMAFPELHLDKITVERISEVCLRAADCYPGLKSIGMDVLLEQGKLTPRIIEMNAQGDLLHRDAYGENRIYGRQIEMMTEGK</sequence>
<dbReference type="Proteomes" id="UP000236311">
    <property type="component" value="Unassembled WGS sequence"/>
</dbReference>
<proteinExistence type="predicted"/>
<keyword evidence="2" id="KW-1185">Reference proteome</keyword>
<dbReference type="PANTHER" id="PTHR21621">
    <property type="entry name" value="RIBOSOMAL PROTEIN S6 MODIFICATION PROTEIN"/>
    <property type="match status" value="1"/>
</dbReference>
<dbReference type="Gene3D" id="3.30.470.20">
    <property type="entry name" value="ATP-grasp fold, B domain"/>
    <property type="match status" value="1"/>
</dbReference>
<dbReference type="RefSeq" id="WP_242982415.1">
    <property type="nucleotide sequence ID" value="NZ_JANJZD010000011.1"/>
</dbReference>
<accession>A0A2K4ZH33</accession>
<reference evidence="1 2" key="1">
    <citation type="submission" date="2018-01" db="EMBL/GenBank/DDBJ databases">
        <authorList>
            <person name="Gaut B.S."/>
            <person name="Morton B.R."/>
            <person name="Clegg M.T."/>
            <person name="Duvall M.R."/>
        </authorList>
    </citation>
    <scope>NUCLEOTIDE SEQUENCE [LARGE SCALE GENOMIC DNA]</scope>
    <source>
        <strain evidence="1">GP69</strain>
    </source>
</reference>
<dbReference type="NCBIfam" id="NF038074">
    <property type="entry name" value="fam_STM4014"/>
    <property type="match status" value="1"/>
</dbReference>
<protein>
    <recommendedName>
        <fullName evidence="3">ATP-grasp domain-containing protein</fullName>
    </recommendedName>
</protein>
<gene>
    <name evidence="1" type="ORF">AMURIS_02514</name>
</gene>
<evidence type="ECO:0000313" key="1">
    <source>
        <dbReference type="EMBL" id="SOY29793.1"/>
    </source>
</evidence>